<dbReference type="Pfam" id="PF08448">
    <property type="entry name" value="PAS_4"/>
    <property type="match status" value="1"/>
</dbReference>
<organism evidence="5 6">
    <name type="scientific">Nitrospira tepida</name>
    <dbReference type="NCBI Taxonomy" id="2973512"/>
    <lineage>
        <taxon>Bacteria</taxon>
        <taxon>Pseudomonadati</taxon>
        <taxon>Nitrospirota</taxon>
        <taxon>Nitrospiria</taxon>
        <taxon>Nitrospirales</taxon>
        <taxon>Nitrospiraceae</taxon>
        <taxon>Nitrospira</taxon>
    </lineage>
</organism>
<dbReference type="CDD" id="cd00156">
    <property type="entry name" value="REC"/>
    <property type="match status" value="1"/>
</dbReference>
<dbReference type="EMBL" id="OX365700">
    <property type="protein sequence ID" value="CAI4031975.1"/>
    <property type="molecule type" value="Genomic_DNA"/>
</dbReference>
<evidence type="ECO:0000259" key="3">
    <source>
        <dbReference type="PROSITE" id="PS50112"/>
    </source>
</evidence>
<protein>
    <recommendedName>
        <fullName evidence="7">PAS domain S-box protein</fullName>
    </recommendedName>
</protein>
<proteinExistence type="predicted"/>
<dbReference type="InterPro" id="IPR000014">
    <property type="entry name" value="PAS"/>
</dbReference>
<evidence type="ECO:0000259" key="2">
    <source>
        <dbReference type="PROSITE" id="PS50110"/>
    </source>
</evidence>
<dbReference type="SUPFAM" id="SSF55785">
    <property type="entry name" value="PYP-like sensor domain (PAS domain)"/>
    <property type="match status" value="3"/>
</dbReference>
<dbReference type="NCBIfam" id="TIGR00229">
    <property type="entry name" value="sensory_box"/>
    <property type="match status" value="3"/>
</dbReference>
<dbReference type="InterPro" id="IPR013656">
    <property type="entry name" value="PAS_4"/>
</dbReference>
<dbReference type="SMART" id="SM00091">
    <property type="entry name" value="PAS"/>
    <property type="match status" value="3"/>
</dbReference>
<dbReference type="Pfam" id="PF13426">
    <property type="entry name" value="PAS_9"/>
    <property type="match status" value="1"/>
</dbReference>
<dbReference type="InterPro" id="IPR001789">
    <property type="entry name" value="Sig_transdc_resp-reg_receiver"/>
</dbReference>
<dbReference type="PROSITE" id="PS50113">
    <property type="entry name" value="PAC"/>
    <property type="match status" value="2"/>
</dbReference>
<evidence type="ECO:0000256" key="1">
    <source>
        <dbReference type="PROSITE-ProRule" id="PRU00169"/>
    </source>
</evidence>
<evidence type="ECO:0000259" key="4">
    <source>
        <dbReference type="PROSITE" id="PS50113"/>
    </source>
</evidence>
<evidence type="ECO:0000313" key="6">
    <source>
        <dbReference type="Proteomes" id="UP001179121"/>
    </source>
</evidence>
<dbReference type="CDD" id="cd00130">
    <property type="entry name" value="PAS"/>
    <property type="match status" value="3"/>
</dbReference>
<feature type="domain" description="Response regulatory" evidence="2">
    <location>
        <begin position="11"/>
        <end position="125"/>
    </location>
</feature>
<dbReference type="SUPFAM" id="SSF52172">
    <property type="entry name" value="CheY-like"/>
    <property type="match status" value="1"/>
</dbReference>
<dbReference type="GO" id="GO:0000160">
    <property type="term" value="P:phosphorelay signal transduction system"/>
    <property type="evidence" value="ECO:0007669"/>
    <property type="project" value="InterPro"/>
</dbReference>
<dbReference type="Pfam" id="PF00989">
    <property type="entry name" value="PAS"/>
    <property type="match status" value="1"/>
</dbReference>
<evidence type="ECO:0008006" key="7">
    <source>
        <dbReference type="Google" id="ProtNLM"/>
    </source>
</evidence>
<feature type="domain" description="PAC" evidence="4">
    <location>
        <begin position="221"/>
        <end position="271"/>
    </location>
</feature>
<dbReference type="InterPro" id="IPR035965">
    <property type="entry name" value="PAS-like_dom_sf"/>
</dbReference>
<keyword evidence="1" id="KW-0597">Phosphoprotein</keyword>
<evidence type="ECO:0000313" key="5">
    <source>
        <dbReference type="EMBL" id="CAI4031975.1"/>
    </source>
</evidence>
<sequence>MPHPSSVQSPSVLIVDDDVDIALVLHDLLAHVGYQVEVAHTGAEAVAKARSRNFDVVVLDIMLPDMDGLVVLPLLRGIDPTLPVIMVTAVADVSTKHGALSEGAFGYLAKPYDTEELKALVRRAVSVKHLSGEAAAAKQALTASEERFREVVETAPDAIVLADAEGRILSWNAAAESLFGYPAAAVIGQPLTMIMPARYRDDHLRALEHVRVTGELRYKGTAIKMRGLRKDGREFPIELSLSSWTSHDQRFFCGILRDVTAREAAEADLRRQQIEQQALLDLIPAMVWYKDAHNRILRANRRAAESINKTVAEIEGQSTYDLYPDEAEKYHQDDLEVIVSGKPKLGIVELYRTGSGEKRWVQTDKVPYRDADGTVLGVLVFAQDITDRKRSEAALQASEECLRILAESSPGGIALVNREGQIVFANAALAELFGYDERELLGQSVDLLVPERVRAEHAEHRRAFFAHPGERRMGRDRVLMGLRKDGTEFPVEIGLAPLATAEGFQVAASIVRIIPRAGNQSGCGDGSMPP</sequence>
<dbReference type="InterPro" id="IPR052155">
    <property type="entry name" value="Biofilm_reg_signaling"/>
</dbReference>
<gene>
    <name evidence="5" type="ORF">DNFV4_02398</name>
</gene>
<dbReference type="Gene3D" id="3.30.450.20">
    <property type="entry name" value="PAS domain"/>
    <property type="match status" value="3"/>
</dbReference>
<keyword evidence="6" id="KW-1185">Reference proteome</keyword>
<feature type="modified residue" description="4-aspartylphosphate" evidence="1">
    <location>
        <position position="60"/>
    </location>
</feature>
<feature type="domain" description="PAS" evidence="3">
    <location>
        <begin position="144"/>
        <end position="196"/>
    </location>
</feature>
<dbReference type="PANTHER" id="PTHR44757">
    <property type="entry name" value="DIGUANYLATE CYCLASE DGCP"/>
    <property type="match status" value="1"/>
</dbReference>
<dbReference type="KEGG" id="nti:DNFV4_02398"/>
<dbReference type="PROSITE" id="PS50112">
    <property type="entry name" value="PAS"/>
    <property type="match status" value="2"/>
</dbReference>
<dbReference type="InterPro" id="IPR013767">
    <property type="entry name" value="PAS_fold"/>
</dbReference>
<dbReference type="SMART" id="SM00086">
    <property type="entry name" value="PAC"/>
    <property type="match status" value="3"/>
</dbReference>
<dbReference type="GO" id="GO:0006355">
    <property type="term" value="P:regulation of DNA-templated transcription"/>
    <property type="evidence" value="ECO:0007669"/>
    <property type="project" value="InterPro"/>
</dbReference>
<name>A0AA86MZM8_9BACT</name>
<dbReference type="SMART" id="SM00448">
    <property type="entry name" value="REC"/>
    <property type="match status" value="1"/>
</dbReference>
<dbReference type="PANTHER" id="PTHR44757:SF2">
    <property type="entry name" value="BIOFILM ARCHITECTURE MAINTENANCE PROTEIN MBAA"/>
    <property type="match status" value="1"/>
</dbReference>
<dbReference type="InterPro" id="IPR001610">
    <property type="entry name" value="PAC"/>
</dbReference>
<dbReference type="Gene3D" id="3.40.50.2300">
    <property type="match status" value="1"/>
</dbReference>
<accession>A0AA86MZM8</accession>
<dbReference type="AlphaFoldDB" id="A0AA86MZM8"/>
<dbReference type="InterPro" id="IPR011006">
    <property type="entry name" value="CheY-like_superfamily"/>
</dbReference>
<dbReference type="Proteomes" id="UP001179121">
    <property type="component" value="Chromosome"/>
</dbReference>
<reference evidence="5" key="1">
    <citation type="submission" date="2022-10" db="EMBL/GenBank/DDBJ databases">
        <authorList>
            <person name="Koch H."/>
        </authorList>
    </citation>
    <scope>NUCLEOTIDE SEQUENCE</scope>
    <source>
        <strain evidence="5">DNF</strain>
    </source>
</reference>
<dbReference type="RefSeq" id="WP_289268726.1">
    <property type="nucleotide sequence ID" value="NZ_OX365700.1"/>
</dbReference>
<feature type="domain" description="PAS" evidence="3">
    <location>
        <begin position="398"/>
        <end position="451"/>
    </location>
</feature>
<dbReference type="PROSITE" id="PS50110">
    <property type="entry name" value="RESPONSE_REGULATORY"/>
    <property type="match status" value="1"/>
</dbReference>
<dbReference type="InterPro" id="IPR000700">
    <property type="entry name" value="PAS-assoc_C"/>
</dbReference>
<feature type="domain" description="PAC" evidence="4">
    <location>
        <begin position="344"/>
        <end position="397"/>
    </location>
</feature>
<dbReference type="Pfam" id="PF00072">
    <property type="entry name" value="Response_reg"/>
    <property type="match status" value="1"/>
</dbReference>